<feature type="non-terminal residue" evidence="2">
    <location>
        <position position="82"/>
    </location>
</feature>
<sequence length="82" mass="8963">AQAVIFRYGPSETPGNAEPFIFSLTKGPGNRQAAIKFCRELLFQNPQIGRNSGSREQDGTGERECHLKAARSPCKKSSPLTL</sequence>
<dbReference type="EMBL" id="OX395132">
    <property type="protein sequence ID" value="CAI5778915.1"/>
    <property type="molecule type" value="Genomic_DNA"/>
</dbReference>
<feature type="non-terminal residue" evidence="2">
    <location>
        <position position="1"/>
    </location>
</feature>
<evidence type="ECO:0000313" key="2">
    <source>
        <dbReference type="EMBL" id="CAI5778915.1"/>
    </source>
</evidence>
<gene>
    <name evidence="2" type="ORF">PODLI_1B037300</name>
</gene>
<proteinExistence type="predicted"/>
<accession>A0AA35PAM6</accession>
<reference evidence="2" key="1">
    <citation type="submission" date="2022-12" db="EMBL/GenBank/DDBJ databases">
        <authorList>
            <person name="Alioto T."/>
            <person name="Alioto T."/>
            <person name="Gomez Garrido J."/>
        </authorList>
    </citation>
    <scope>NUCLEOTIDE SEQUENCE</scope>
</reference>
<name>A0AA35PAM6_9SAUR</name>
<protein>
    <submittedName>
        <fullName evidence="2">Uncharacterized protein</fullName>
    </submittedName>
</protein>
<evidence type="ECO:0000256" key="1">
    <source>
        <dbReference type="SAM" id="MobiDB-lite"/>
    </source>
</evidence>
<dbReference type="AlphaFoldDB" id="A0AA35PAM6"/>
<evidence type="ECO:0000313" key="3">
    <source>
        <dbReference type="Proteomes" id="UP001178461"/>
    </source>
</evidence>
<organism evidence="2 3">
    <name type="scientific">Podarcis lilfordi</name>
    <name type="common">Lilford's wall lizard</name>
    <dbReference type="NCBI Taxonomy" id="74358"/>
    <lineage>
        <taxon>Eukaryota</taxon>
        <taxon>Metazoa</taxon>
        <taxon>Chordata</taxon>
        <taxon>Craniata</taxon>
        <taxon>Vertebrata</taxon>
        <taxon>Euteleostomi</taxon>
        <taxon>Lepidosauria</taxon>
        <taxon>Squamata</taxon>
        <taxon>Bifurcata</taxon>
        <taxon>Unidentata</taxon>
        <taxon>Episquamata</taxon>
        <taxon>Laterata</taxon>
        <taxon>Lacertibaenia</taxon>
        <taxon>Lacertidae</taxon>
        <taxon>Podarcis</taxon>
    </lineage>
</organism>
<dbReference type="Proteomes" id="UP001178461">
    <property type="component" value="Chromosome 7"/>
</dbReference>
<feature type="compositionally biased region" description="Basic and acidic residues" evidence="1">
    <location>
        <begin position="53"/>
        <end position="67"/>
    </location>
</feature>
<keyword evidence="3" id="KW-1185">Reference proteome</keyword>
<feature type="region of interest" description="Disordered" evidence="1">
    <location>
        <begin position="48"/>
        <end position="82"/>
    </location>
</feature>